<name>A0ABN4UZN1_9BACT</name>
<evidence type="ECO:0000313" key="1">
    <source>
        <dbReference type="EMBL" id="APT74451.1"/>
    </source>
</evidence>
<protein>
    <submittedName>
        <fullName evidence="1">Uncharacterized protein</fullName>
    </submittedName>
</protein>
<dbReference type="EMBL" id="CP007389">
    <property type="protein sequence ID" value="APT74451.1"/>
    <property type="molecule type" value="Genomic_DNA"/>
</dbReference>
<keyword evidence="2" id="KW-1185">Reference proteome</keyword>
<proteinExistence type="predicted"/>
<accession>A0ABN4UZN1</accession>
<dbReference type="Proteomes" id="UP000185490">
    <property type="component" value="Chromosome"/>
</dbReference>
<sequence length="199" mass="23298">MYGVVSDTYKNLVKLKTKNGEVIVKSNKKIPKGLRVEVKNIGEGDYKGKLVAGPKGSLPPLRYVFLATKITEDEVYIERISKLFIELEKRIKLDKEFLSRFREYFENGEDKEFEKYINILSGQVGFRVFGDIKVFYDRLLQKFEIFYEKGVIEGYISDDEITLKTSTIIENVEDLKKRLEKYFKYVFVKFEGFEGGIYV</sequence>
<dbReference type="RefSeq" id="WP_012057750.1">
    <property type="nucleotide sequence ID" value="NZ_CP007389.1"/>
</dbReference>
<reference evidence="1 2" key="1">
    <citation type="submission" date="2014-02" db="EMBL/GenBank/DDBJ databases">
        <title>Diversity of Thermotogales isolates from hydrothermal vents.</title>
        <authorList>
            <person name="Haverkamp T.H.A."/>
            <person name="Lossouarn J."/>
            <person name="Geslin C."/>
            <person name="Nesbo C.L."/>
        </authorList>
    </citation>
    <scope>NUCLEOTIDE SEQUENCE [LARGE SCALE GENOMIC DNA]</scope>
    <source>
        <strain evidence="1 2">431</strain>
    </source>
</reference>
<organism evidence="1 2">
    <name type="scientific">Thermosipho melanesiensis</name>
    <dbReference type="NCBI Taxonomy" id="46541"/>
    <lineage>
        <taxon>Bacteria</taxon>
        <taxon>Thermotogati</taxon>
        <taxon>Thermotogota</taxon>
        <taxon>Thermotogae</taxon>
        <taxon>Thermotogales</taxon>
        <taxon>Fervidobacteriaceae</taxon>
        <taxon>Thermosipho</taxon>
    </lineage>
</organism>
<gene>
    <name evidence="1" type="ORF">BW47_08205</name>
</gene>
<evidence type="ECO:0000313" key="2">
    <source>
        <dbReference type="Proteomes" id="UP000185490"/>
    </source>
</evidence>